<dbReference type="PANTHER" id="PTHR45966:SF13">
    <property type="entry name" value="GDSL ESTERASE_LIPASE"/>
    <property type="match status" value="1"/>
</dbReference>
<name>A0A835CM36_9FABA</name>
<evidence type="ECO:0000313" key="3">
    <source>
        <dbReference type="Proteomes" id="UP000634136"/>
    </source>
</evidence>
<dbReference type="EMBL" id="JAAIUW010000001">
    <property type="protein sequence ID" value="KAF7844022.1"/>
    <property type="molecule type" value="Genomic_DNA"/>
</dbReference>
<comment type="caution">
    <text evidence="2">The sequence shown here is derived from an EMBL/GenBank/DDBJ whole genome shotgun (WGS) entry which is preliminary data.</text>
</comment>
<keyword evidence="3" id="KW-1185">Reference proteome</keyword>
<keyword evidence="1" id="KW-0732">Signal</keyword>
<dbReference type="AlphaFoldDB" id="A0A835CM36"/>
<protein>
    <submittedName>
        <fullName evidence="2">GDSL esterase/lipase 1-like</fullName>
    </submittedName>
</protein>
<evidence type="ECO:0000313" key="2">
    <source>
        <dbReference type="EMBL" id="KAF7844022.1"/>
    </source>
</evidence>
<accession>A0A835CM36</accession>
<sequence>MPSISVTIGMSGAFEWCAAKFFGHFIFGEDYFARKTRSKNIFKATLKWLVEAGIHTFNLHTLAHALQNLGNKAFNLKYYFTSDEYYSYAFALFQDNIGFLCDRPSDGRLITDYIDEKEKACCGSGKNNGELTCGNIIGKDQVNVCDINSNELQNYLWFDALHPTSLVHEEFVDQIWNKKKYVVSNTLKQLYDEQYDDDHHDPDDPVPIM</sequence>
<dbReference type="OrthoDB" id="1600564at2759"/>
<dbReference type="PANTHER" id="PTHR45966">
    <property type="entry name" value="GDSL-LIKE LIPASE/ACYLHYDROLASE"/>
    <property type="match status" value="1"/>
</dbReference>
<organism evidence="2 3">
    <name type="scientific">Senna tora</name>
    <dbReference type="NCBI Taxonomy" id="362788"/>
    <lineage>
        <taxon>Eukaryota</taxon>
        <taxon>Viridiplantae</taxon>
        <taxon>Streptophyta</taxon>
        <taxon>Embryophyta</taxon>
        <taxon>Tracheophyta</taxon>
        <taxon>Spermatophyta</taxon>
        <taxon>Magnoliopsida</taxon>
        <taxon>eudicotyledons</taxon>
        <taxon>Gunneridae</taxon>
        <taxon>Pentapetalae</taxon>
        <taxon>rosids</taxon>
        <taxon>fabids</taxon>
        <taxon>Fabales</taxon>
        <taxon>Fabaceae</taxon>
        <taxon>Caesalpinioideae</taxon>
        <taxon>Cassia clade</taxon>
        <taxon>Senna</taxon>
    </lineage>
</organism>
<gene>
    <name evidence="2" type="ORF">G2W53_000927</name>
</gene>
<dbReference type="InterPro" id="IPR044552">
    <property type="entry name" value="GLIP1-5/GLL25"/>
</dbReference>
<dbReference type="Gene3D" id="3.40.50.1110">
    <property type="entry name" value="SGNH hydrolase"/>
    <property type="match status" value="1"/>
</dbReference>
<proteinExistence type="predicted"/>
<reference evidence="2" key="1">
    <citation type="submission" date="2020-09" db="EMBL/GenBank/DDBJ databases">
        <title>Genome-Enabled Discovery of Anthraquinone Biosynthesis in Senna tora.</title>
        <authorList>
            <person name="Kang S.-H."/>
            <person name="Pandey R.P."/>
            <person name="Lee C.-M."/>
            <person name="Sim J.-S."/>
            <person name="Jeong J.-T."/>
            <person name="Choi B.-S."/>
            <person name="Jung M."/>
            <person name="Ginzburg D."/>
            <person name="Zhao K."/>
            <person name="Won S.Y."/>
            <person name="Oh T.-J."/>
            <person name="Yu Y."/>
            <person name="Kim N.-H."/>
            <person name="Lee O.R."/>
            <person name="Lee T.-H."/>
            <person name="Bashyal P."/>
            <person name="Kim T.-S."/>
            <person name="Lee W.-H."/>
            <person name="Kawkins C."/>
            <person name="Kim C.-K."/>
            <person name="Kim J.S."/>
            <person name="Ahn B.O."/>
            <person name="Rhee S.Y."/>
            <person name="Sohng J.K."/>
        </authorList>
    </citation>
    <scope>NUCLEOTIDE SEQUENCE</scope>
    <source>
        <tissue evidence="2">Leaf</tissue>
    </source>
</reference>
<dbReference type="Proteomes" id="UP000634136">
    <property type="component" value="Unassembled WGS sequence"/>
</dbReference>
<dbReference type="InterPro" id="IPR036514">
    <property type="entry name" value="SGNH_hydro_sf"/>
</dbReference>
<evidence type="ECO:0000256" key="1">
    <source>
        <dbReference type="ARBA" id="ARBA00022729"/>
    </source>
</evidence>